<organism evidence="2 3">
    <name type="scientific">Tenacibaculum skagerrakense</name>
    <dbReference type="NCBI Taxonomy" id="186571"/>
    <lineage>
        <taxon>Bacteria</taxon>
        <taxon>Pseudomonadati</taxon>
        <taxon>Bacteroidota</taxon>
        <taxon>Flavobacteriia</taxon>
        <taxon>Flavobacteriales</taxon>
        <taxon>Flavobacteriaceae</taxon>
        <taxon>Tenacibaculum</taxon>
    </lineage>
</organism>
<protein>
    <submittedName>
        <fullName evidence="2">Uncharacterized protein</fullName>
    </submittedName>
</protein>
<reference evidence="2 3" key="1">
    <citation type="submission" date="2019-03" db="EMBL/GenBank/DDBJ databases">
        <title>Genomic Encyclopedia of Type Strains, Phase IV (KMG-IV): sequencing the most valuable type-strain genomes for metagenomic binning, comparative biology and taxonomic classification.</title>
        <authorList>
            <person name="Goeker M."/>
        </authorList>
    </citation>
    <scope>NUCLEOTIDE SEQUENCE [LARGE SCALE GENOMIC DNA]</scope>
    <source>
        <strain evidence="2 3">DSM 14836</strain>
    </source>
</reference>
<sequence>MKAIKIVALAMVVTVVSFIGCQKDEDAVNPNVEVSSAERPYNALMYKDMIGMLEHYDKTRKPVLENALGFEDTRINHYSIETLENYIKYVKQLSKEKGIEFTGINFVSVAYPKNTGHGVPNYQNIMLMPTTNINAKNIAFDPVQSSKEEVVTMKEMFAHYGYNWVYDSKEDYEGRKVVSKRLQENFMKRRSTEDLESSSSNYGHLSPSME</sequence>
<comment type="caution">
    <text evidence="2">The sequence shown here is derived from an EMBL/GenBank/DDBJ whole genome shotgun (WGS) entry which is preliminary data.</text>
</comment>
<dbReference type="PROSITE" id="PS51257">
    <property type="entry name" value="PROKAR_LIPOPROTEIN"/>
    <property type="match status" value="1"/>
</dbReference>
<feature type="region of interest" description="Disordered" evidence="1">
    <location>
        <begin position="188"/>
        <end position="210"/>
    </location>
</feature>
<dbReference type="EMBL" id="SLXM01000004">
    <property type="protein sequence ID" value="TCP25028.1"/>
    <property type="molecule type" value="Genomic_DNA"/>
</dbReference>
<name>A0A4R2NU73_9FLAO</name>
<accession>A0A4R2NU73</accession>
<proteinExistence type="predicted"/>
<dbReference type="AlphaFoldDB" id="A0A4R2NU73"/>
<evidence type="ECO:0000256" key="1">
    <source>
        <dbReference type="SAM" id="MobiDB-lite"/>
    </source>
</evidence>
<dbReference type="OrthoDB" id="1201629at2"/>
<feature type="compositionally biased region" description="Polar residues" evidence="1">
    <location>
        <begin position="197"/>
        <end position="210"/>
    </location>
</feature>
<keyword evidence="3" id="KW-1185">Reference proteome</keyword>
<dbReference type="Proteomes" id="UP000294564">
    <property type="component" value="Unassembled WGS sequence"/>
</dbReference>
<evidence type="ECO:0000313" key="2">
    <source>
        <dbReference type="EMBL" id="TCP25028.1"/>
    </source>
</evidence>
<gene>
    <name evidence="2" type="ORF">EV195_10459</name>
</gene>
<dbReference type="RefSeq" id="WP_132794415.1">
    <property type="nucleotide sequence ID" value="NZ_SLXM01000004.1"/>
</dbReference>
<evidence type="ECO:0000313" key="3">
    <source>
        <dbReference type="Proteomes" id="UP000294564"/>
    </source>
</evidence>